<feature type="transmembrane region" description="Helical" evidence="1">
    <location>
        <begin position="150"/>
        <end position="171"/>
    </location>
</feature>
<proteinExistence type="predicted"/>
<evidence type="ECO:0008006" key="4">
    <source>
        <dbReference type="Google" id="ProtNLM"/>
    </source>
</evidence>
<evidence type="ECO:0000313" key="2">
    <source>
        <dbReference type="EMBL" id="MDG3004364.1"/>
    </source>
</evidence>
<feature type="transmembrane region" description="Helical" evidence="1">
    <location>
        <begin position="177"/>
        <end position="196"/>
    </location>
</feature>
<reference evidence="2 3" key="1">
    <citation type="submission" date="2023-03" db="EMBL/GenBank/DDBJ databases">
        <title>Paludisphaera mucosa sp. nov. a novel planctomycete from northern fen.</title>
        <authorList>
            <person name="Ivanova A."/>
        </authorList>
    </citation>
    <scope>NUCLEOTIDE SEQUENCE [LARGE SCALE GENOMIC DNA]</scope>
    <source>
        <strain evidence="2 3">Pla2</strain>
    </source>
</reference>
<keyword evidence="1" id="KW-0472">Membrane</keyword>
<keyword evidence="1" id="KW-0812">Transmembrane</keyword>
<protein>
    <recommendedName>
        <fullName evidence="4">J domain-containing protein</fullName>
    </recommendedName>
</protein>
<evidence type="ECO:0000313" key="3">
    <source>
        <dbReference type="Proteomes" id="UP001216907"/>
    </source>
</evidence>
<dbReference type="EMBL" id="JARRAG010000002">
    <property type="protein sequence ID" value="MDG3004364.1"/>
    <property type="molecule type" value="Genomic_DNA"/>
</dbReference>
<keyword evidence="3" id="KW-1185">Reference proteome</keyword>
<evidence type="ECO:0000256" key="1">
    <source>
        <dbReference type="SAM" id="Phobius"/>
    </source>
</evidence>
<organism evidence="2 3">
    <name type="scientific">Paludisphaera mucosa</name>
    <dbReference type="NCBI Taxonomy" id="3030827"/>
    <lineage>
        <taxon>Bacteria</taxon>
        <taxon>Pseudomonadati</taxon>
        <taxon>Planctomycetota</taxon>
        <taxon>Planctomycetia</taxon>
        <taxon>Isosphaerales</taxon>
        <taxon>Isosphaeraceae</taxon>
        <taxon>Paludisphaera</taxon>
    </lineage>
</organism>
<comment type="caution">
    <text evidence="2">The sequence shown here is derived from an EMBL/GenBank/DDBJ whole genome shotgun (WGS) entry which is preliminary data.</text>
</comment>
<gene>
    <name evidence="2" type="ORF">PZE19_11305</name>
</gene>
<sequence>MSNVEPSVSHHHHAARTSRNRLHEFDRVYFDYLVSEYQGLPPDEGDVDARRTIEAILHAPKHHRADLHPLELALLKLRPIDRLRRDAWAYRDRLRDIAGRARHDAYLASGPPDPATASEAAVRADVEHLVGELHWYYGLQPVRERFRIRFVRYIGAVLFTLSLSFIAYLAIVHREHNPSLVLVLFTGLVGATMSVLHRMEQARGDGDPIATSLAWEQAQGSLLLAPCSGAIFAAILYLIFGAGLLKGIAFPEIATAGPADGYLSFADFIRHTGPVSGVDWFKLLLWSFAAGFAERLVPDALDRIIARRTGAAEG</sequence>
<accession>A0ABT6F9X4</accession>
<dbReference type="Proteomes" id="UP001216907">
    <property type="component" value="Unassembled WGS sequence"/>
</dbReference>
<keyword evidence="1" id="KW-1133">Transmembrane helix</keyword>
<feature type="transmembrane region" description="Helical" evidence="1">
    <location>
        <begin position="222"/>
        <end position="245"/>
    </location>
</feature>
<name>A0ABT6F9X4_9BACT</name>
<dbReference type="RefSeq" id="WP_277860722.1">
    <property type="nucleotide sequence ID" value="NZ_JARRAG010000002.1"/>
</dbReference>